<protein>
    <submittedName>
        <fullName evidence="6">Methyltransferase</fullName>
    </submittedName>
</protein>
<dbReference type="GO" id="GO:0032259">
    <property type="term" value="P:methylation"/>
    <property type="evidence" value="ECO:0007669"/>
    <property type="project" value="UniProtKB-KW"/>
</dbReference>
<dbReference type="GO" id="GO:0008168">
    <property type="term" value="F:methyltransferase activity"/>
    <property type="evidence" value="ECO:0007669"/>
    <property type="project" value="UniProtKB-KW"/>
</dbReference>
<sequence>MTLQTPDPMVPEQSAIVDFWNEVLAPKFIAYKHVLVGGLSRHSELVLPALELEPGARVLDVGCGFGDTAIAMADMVGPTGQVVGVDCCQAFLDLAWEAAEKSFTTNVRFVKGDAERGLEERMYDFVFARFGTMFFTNPVAGLRAMRKALKPGGRMAHIVWRDRADNPWLAAAGETVRRFLPAPGEDARTCGPGPFSMADEETTRAKMMAAGFTDIEFRRFDTKVLVGRTVEDAIAFQLALGPAGETFREAGALAEQKRGQIETALARIFAGVETDAQGLWMDSSSWLITASAPETP</sequence>
<dbReference type="RefSeq" id="WP_189679923.1">
    <property type="nucleotide sequence ID" value="NZ_BNCJ01000004.1"/>
</dbReference>
<gene>
    <name evidence="6" type="ORF">GCM10017056_19840</name>
</gene>
<dbReference type="InterPro" id="IPR025714">
    <property type="entry name" value="Methyltranfer_dom"/>
</dbReference>
<dbReference type="Gene3D" id="3.40.50.150">
    <property type="entry name" value="Vaccinia Virus protein VP39"/>
    <property type="match status" value="1"/>
</dbReference>
<evidence type="ECO:0000256" key="2">
    <source>
        <dbReference type="ARBA" id="ARBA00022603"/>
    </source>
</evidence>
<feature type="domain" description="Methyltransferase" evidence="5">
    <location>
        <begin position="53"/>
        <end position="156"/>
    </location>
</feature>
<dbReference type="PANTHER" id="PTHR44307">
    <property type="entry name" value="PHOSPHOETHANOLAMINE METHYLTRANSFERASE"/>
    <property type="match status" value="1"/>
</dbReference>
<evidence type="ECO:0000256" key="3">
    <source>
        <dbReference type="ARBA" id="ARBA00022679"/>
    </source>
</evidence>
<evidence type="ECO:0000313" key="6">
    <source>
        <dbReference type="EMBL" id="GHF48330.1"/>
    </source>
</evidence>
<comment type="pathway">
    <text evidence="1">Lipid metabolism.</text>
</comment>
<dbReference type="SUPFAM" id="SSF53335">
    <property type="entry name" value="S-adenosyl-L-methionine-dependent methyltransferases"/>
    <property type="match status" value="1"/>
</dbReference>
<evidence type="ECO:0000256" key="4">
    <source>
        <dbReference type="ARBA" id="ARBA00025707"/>
    </source>
</evidence>
<keyword evidence="2 6" id="KW-0489">Methyltransferase</keyword>
<reference evidence="6" key="2">
    <citation type="submission" date="2020-09" db="EMBL/GenBank/DDBJ databases">
        <authorList>
            <person name="Sun Q."/>
            <person name="Kim S."/>
        </authorList>
    </citation>
    <scope>NUCLEOTIDE SEQUENCE</scope>
    <source>
        <strain evidence="6">KCTC 42650</strain>
    </source>
</reference>
<keyword evidence="7" id="KW-1185">Reference proteome</keyword>
<reference evidence="6" key="1">
    <citation type="journal article" date="2014" name="Int. J. Syst. Evol. Microbiol.">
        <title>Complete genome sequence of Corynebacterium casei LMG S-19264T (=DSM 44701T), isolated from a smear-ripened cheese.</title>
        <authorList>
            <consortium name="US DOE Joint Genome Institute (JGI-PGF)"/>
            <person name="Walter F."/>
            <person name="Albersmeier A."/>
            <person name="Kalinowski J."/>
            <person name="Ruckert C."/>
        </authorList>
    </citation>
    <scope>NUCLEOTIDE SEQUENCE</scope>
    <source>
        <strain evidence="6">KCTC 42650</strain>
    </source>
</reference>
<dbReference type="AlphaFoldDB" id="A0A8J3GXS7"/>
<proteinExistence type="predicted"/>
<dbReference type="CDD" id="cd02440">
    <property type="entry name" value="AdoMet_MTases"/>
    <property type="match status" value="1"/>
</dbReference>
<dbReference type="InterPro" id="IPR029063">
    <property type="entry name" value="SAM-dependent_MTases_sf"/>
</dbReference>
<dbReference type="EMBL" id="BNCJ01000004">
    <property type="protein sequence ID" value="GHF48330.1"/>
    <property type="molecule type" value="Genomic_DNA"/>
</dbReference>
<evidence type="ECO:0000259" key="5">
    <source>
        <dbReference type="Pfam" id="PF13847"/>
    </source>
</evidence>
<dbReference type="Proteomes" id="UP000626220">
    <property type="component" value="Unassembled WGS sequence"/>
</dbReference>
<dbReference type="Pfam" id="PF13847">
    <property type="entry name" value="Methyltransf_31"/>
    <property type="match status" value="1"/>
</dbReference>
<name>A0A8J3GXS7_9RHOB</name>
<keyword evidence="3" id="KW-0808">Transferase</keyword>
<comment type="pathway">
    <text evidence="4">Phospholipid metabolism.</text>
</comment>
<organism evidence="6 7">
    <name type="scientific">Seohaeicola zhoushanensis</name>
    <dbReference type="NCBI Taxonomy" id="1569283"/>
    <lineage>
        <taxon>Bacteria</taxon>
        <taxon>Pseudomonadati</taxon>
        <taxon>Pseudomonadota</taxon>
        <taxon>Alphaproteobacteria</taxon>
        <taxon>Rhodobacterales</taxon>
        <taxon>Roseobacteraceae</taxon>
        <taxon>Seohaeicola</taxon>
    </lineage>
</organism>
<evidence type="ECO:0000313" key="7">
    <source>
        <dbReference type="Proteomes" id="UP000626220"/>
    </source>
</evidence>
<comment type="caution">
    <text evidence="6">The sequence shown here is derived from an EMBL/GenBank/DDBJ whole genome shotgun (WGS) entry which is preliminary data.</text>
</comment>
<accession>A0A8J3GXS7</accession>
<dbReference type="PANTHER" id="PTHR44307:SF2">
    <property type="entry name" value="PHOSPHOETHANOLAMINE METHYLTRANSFERASE ISOFORM X1"/>
    <property type="match status" value="1"/>
</dbReference>
<evidence type="ECO:0000256" key="1">
    <source>
        <dbReference type="ARBA" id="ARBA00005189"/>
    </source>
</evidence>